<dbReference type="SUPFAM" id="SSF55811">
    <property type="entry name" value="Nudix"/>
    <property type="match status" value="1"/>
</dbReference>
<comment type="cofactor">
    <cofactor evidence="1">
        <name>Mg(2+)</name>
        <dbReference type="ChEBI" id="CHEBI:18420"/>
    </cofactor>
</comment>
<dbReference type="EMBL" id="CADCTN010000136">
    <property type="protein sequence ID" value="CAA9247254.1"/>
    <property type="molecule type" value="Genomic_DNA"/>
</dbReference>
<keyword evidence="2 4" id="KW-0378">Hydrolase</keyword>
<dbReference type="GO" id="GO:0047631">
    <property type="term" value="F:ADP-ribose diphosphatase activity"/>
    <property type="evidence" value="ECO:0007669"/>
    <property type="project" value="UniProtKB-EC"/>
</dbReference>
<dbReference type="GO" id="GO:0019693">
    <property type="term" value="P:ribose phosphate metabolic process"/>
    <property type="evidence" value="ECO:0007669"/>
    <property type="project" value="TreeGrafter"/>
</dbReference>
<dbReference type="PANTHER" id="PTHR11839">
    <property type="entry name" value="UDP/ADP-SUGAR PYROPHOSPHATASE"/>
    <property type="match status" value="1"/>
</dbReference>
<dbReference type="PROSITE" id="PS51462">
    <property type="entry name" value="NUDIX"/>
    <property type="match status" value="1"/>
</dbReference>
<dbReference type="EC" id="3.6.1.13" evidence="4"/>
<dbReference type="GO" id="GO:0006753">
    <property type="term" value="P:nucleoside phosphate metabolic process"/>
    <property type="evidence" value="ECO:0007669"/>
    <property type="project" value="TreeGrafter"/>
</dbReference>
<accession>A0A6J4IDJ0</accession>
<name>A0A6J4IDJ0_9ACTN</name>
<dbReference type="Gene3D" id="3.90.79.10">
    <property type="entry name" value="Nucleoside Triphosphate Pyrophosphohydrolase"/>
    <property type="match status" value="1"/>
</dbReference>
<protein>
    <submittedName>
        <fullName evidence="4">ADP-ribose pyrophosphatase</fullName>
        <ecNumber evidence="4">3.6.1.13</ecNumber>
    </submittedName>
</protein>
<dbReference type="CDD" id="cd24161">
    <property type="entry name" value="NUDIX_ADPRase_Ndx2"/>
    <property type="match status" value="1"/>
</dbReference>
<reference evidence="4" key="1">
    <citation type="submission" date="2020-02" db="EMBL/GenBank/DDBJ databases">
        <authorList>
            <person name="Meier V. D."/>
        </authorList>
    </citation>
    <scope>NUCLEOTIDE SEQUENCE</scope>
    <source>
        <strain evidence="4">AVDCRST_MAG52</strain>
    </source>
</reference>
<evidence type="ECO:0000313" key="4">
    <source>
        <dbReference type="EMBL" id="CAA9247254.1"/>
    </source>
</evidence>
<gene>
    <name evidence="4" type="ORF">AVDCRST_MAG52-1962</name>
</gene>
<dbReference type="PANTHER" id="PTHR11839:SF18">
    <property type="entry name" value="NUDIX HYDROLASE DOMAIN-CONTAINING PROTEIN"/>
    <property type="match status" value="1"/>
</dbReference>
<dbReference type="AlphaFoldDB" id="A0A6J4IDJ0"/>
<feature type="domain" description="Nudix hydrolase" evidence="3">
    <location>
        <begin position="35"/>
        <end position="166"/>
    </location>
</feature>
<dbReference type="InterPro" id="IPR015797">
    <property type="entry name" value="NUDIX_hydrolase-like_dom_sf"/>
</dbReference>
<sequence length="174" mass="19617">MRTTSSREAYRNPWIRVREDTVELPDGTSGLYGVVERPDFALVLPVERDGFWLVEQYRYPLGRRSWEFPQGTWGHGDDGTTEELARAELAEETGLRAGRLEHLGRLDLAPGLMTQLFDVWVASELSAGPTAREATESDMRQAFVAKGELEQMMRDGRLTDSPSLAAYSLLLLTR</sequence>
<organism evidence="4">
    <name type="scientific">uncultured Blastococcus sp</name>
    <dbReference type="NCBI Taxonomy" id="217144"/>
    <lineage>
        <taxon>Bacteria</taxon>
        <taxon>Bacillati</taxon>
        <taxon>Actinomycetota</taxon>
        <taxon>Actinomycetes</taxon>
        <taxon>Geodermatophilales</taxon>
        <taxon>Geodermatophilaceae</taxon>
        <taxon>Blastococcus</taxon>
        <taxon>environmental samples</taxon>
    </lineage>
</organism>
<proteinExistence type="predicted"/>
<evidence type="ECO:0000256" key="1">
    <source>
        <dbReference type="ARBA" id="ARBA00001946"/>
    </source>
</evidence>
<dbReference type="InterPro" id="IPR000086">
    <property type="entry name" value="NUDIX_hydrolase_dom"/>
</dbReference>
<evidence type="ECO:0000259" key="3">
    <source>
        <dbReference type="PROSITE" id="PS51462"/>
    </source>
</evidence>
<evidence type="ECO:0000256" key="2">
    <source>
        <dbReference type="ARBA" id="ARBA00022801"/>
    </source>
</evidence>
<dbReference type="Pfam" id="PF00293">
    <property type="entry name" value="NUDIX"/>
    <property type="match status" value="1"/>
</dbReference>